<dbReference type="EMBL" id="FOZM01000001">
    <property type="protein sequence ID" value="SFS16796.1"/>
    <property type="molecule type" value="Genomic_DNA"/>
</dbReference>
<dbReference type="STRING" id="1123755.SAMN05444714_2045"/>
<dbReference type="InterPro" id="IPR051788">
    <property type="entry name" value="MFS_Transporter"/>
</dbReference>
<protein>
    <submittedName>
        <fullName evidence="6">Fucose permease</fullName>
    </submittedName>
</protein>
<evidence type="ECO:0000256" key="2">
    <source>
        <dbReference type="ARBA" id="ARBA00022692"/>
    </source>
</evidence>
<dbReference type="OrthoDB" id="9810941at2"/>
<feature type="transmembrane region" description="Helical" evidence="5">
    <location>
        <begin position="199"/>
        <end position="222"/>
    </location>
</feature>
<dbReference type="InterPro" id="IPR011701">
    <property type="entry name" value="MFS"/>
</dbReference>
<dbReference type="Pfam" id="PF07690">
    <property type="entry name" value="MFS_1"/>
    <property type="match status" value="1"/>
</dbReference>
<gene>
    <name evidence="6" type="ORF">SAMN05444714_2045</name>
</gene>
<feature type="transmembrane region" description="Helical" evidence="5">
    <location>
        <begin position="323"/>
        <end position="345"/>
    </location>
</feature>
<reference evidence="6 7" key="1">
    <citation type="submission" date="2016-10" db="EMBL/GenBank/DDBJ databases">
        <authorList>
            <person name="de Groot N.N."/>
        </authorList>
    </citation>
    <scope>NUCLEOTIDE SEQUENCE [LARGE SCALE GENOMIC DNA]</scope>
    <source>
        <strain evidence="6 7">DSM 29433</strain>
    </source>
</reference>
<sequence length="380" mass="39051">MNDVAAIRWVFLLQPLILGAWFPRIPQVQQTIGLSEGALAFALIGMPIGLLIALSFGSKIAERLGSRSLLTLGLGGYVILMPIPAFTTSWLTLFGTLMLAGVAMAIAQLSLNVTASEVEERSDKLIMNGCHGFWSVGVLCGAIIGSFMAGLAVQPGPALVGVAVLSGGPLLYAARAITDFDLKSNDAVGAPTKKPSRQLINIALFGFGAATTEGAMADWLAVFMTNTFSAAPGIAGASYAVFALCLAAGRFSGDSLKARFRVEALAQALVMLALAGLFVAIASPVLWLSFFGVAMIGFGVSIGFPVAVSAASALKDRSSAANVAVLTQITLCGFLVGPPVIGLIAEASNMRIGLAGLVPALLLAFLMAPALKPASRPVLA</sequence>
<keyword evidence="3 5" id="KW-1133">Transmembrane helix</keyword>
<feature type="transmembrane region" description="Helical" evidence="5">
    <location>
        <begin position="260"/>
        <end position="281"/>
    </location>
</feature>
<dbReference type="CDD" id="cd17393">
    <property type="entry name" value="MFS_MosC_like"/>
    <property type="match status" value="1"/>
</dbReference>
<feature type="transmembrane region" description="Helical" evidence="5">
    <location>
        <begin position="228"/>
        <end position="248"/>
    </location>
</feature>
<feature type="transmembrane region" description="Helical" evidence="5">
    <location>
        <begin position="158"/>
        <end position="178"/>
    </location>
</feature>
<feature type="transmembrane region" description="Helical" evidence="5">
    <location>
        <begin position="132"/>
        <end position="152"/>
    </location>
</feature>
<evidence type="ECO:0000256" key="5">
    <source>
        <dbReference type="SAM" id="Phobius"/>
    </source>
</evidence>
<dbReference type="RefSeq" id="WP_090207220.1">
    <property type="nucleotide sequence ID" value="NZ_FOZM01000001.1"/>
</dbReference>
<dbReference type="AlphaFoldDB" id="A0A1I6MM39"/>
<evidence type="ECO:0000256" key="4">
    <source>
        <dbReference type="ARBA" id="ARBA00023136"/>
    </source>
</evidence>
<keyword evidence="7" id="KW-1185">Reference proteome</keyword>
<feature type="transmembrane region" description="Helical" evidence="5">
    <location>
        <begin position="287"/>
        <end position="311"/>
    </location>
</feature>
<feature type="transmembrane region" description="Helical" evidence="5">
    <location>
        <begin position="38"/>
        <end position="57"/>
    </location>
</feature>
<organism evidence="6 7">
    <name type="scientific">Yoonia litorea</name>
    <dbReference type="NCBI Taxonomy" id="1123755"/>
    <lineage>
        <taxon>Bacteria</taxon>
        <taxon>Pseudomonadati</taxon>
        <taxon>Pseudomonadota</taxon>
        <taxon>Alphaproteobacteria</taxon>
        <taxon>Rhodobacterales</taxon>
        <taxon>Paracoccaceae</taxon>
        <taxon>Yoonia</taxon>
    </lineage>
</organism>
<dbReference type="InterPro" id="IPR036259">
    <property type="entry name" value="MFS_trans_sf"/>
</dbReference>
<feature type="transmembrane region" description="Helical" evidence="5">
    <location>
        <begin position="69"/>
        <end position="87"/>
    </location>
</feature>
<comment type="subcellular location">
    <subcellularLocation>
        <location evidence="1">Membrane</location>
        <topology evidence="1">Multi-pass membrane protein</topology>
    </subcellularLocation>
</comment>
<evidence type="ECO:0000256" key="3">
    <source>
        <dbReference type="ARBA" id="ARBA00022989"/>
    </source>
</evidence>
<dbReference type="PANTHER" id="PTHR23514:SF13">
    <property type="entry name" value="INNER MEMBRANE PROTEIN YBJJ"/>
    <property type="match status" value="1"/>
</dbReference>
<dbReference type="PANTHER" id="PTHR23514">
    <property type="entry name" value="BYPASS OF STOP CODON PROTEIN 6"/>
    <property type="match status" value="1"/>
</dbReference>
<dbReference type="Proteomes" id="UP000198926">
    <property type="component" value="Unassembled WGS sequence"/>
</dbReference>
<evidence type="ECO:0000313" key="6">
    <source>
        <dbReference type="EMBL" id="SFS16796.1"/>
    </source>
</evidence>
<feature type="transmembrane region" description="Helical" evidence="5">
    <location>
        <begin position="351"/>
        <end position="371"/>
    </location>
</feature>
<feature type="transmembrane region" description="Helical" evidence="5">
    <location>
        <begin position="93"/>
        <end position="111"/>
    </location>
</feature>
<evidence type="ECO:0000256" key="1">
    <source>
        <dbReference type="ARBA" id="ARBA00004141"/>
    </source>
</evidence>
<proteinExistence type="predicted"/>
<keyword evidence="2 5" id="KW-0812">Transmembrane</keyword>
<dbReference type="Gene3D" id="1.20.1250.20">
    <property type="entry name" value="MFS general substrate transporter like domains"/>
    <property type="match status" value="2"/>
</dbReference>
<dbReference type="GO" id="GO:0022857">
    <property type="term" value="F:transmembrane transporter activity"/>
    <property type="evidence" value="ECO:0007669"/>
    <property type="project" value="InterPro"/>
</dbReference>
<dbReference type="GO" id="GO:0016020">
    <property type="term" value="C:membrane"/>
    <property type="evidence" value="ECO:0007669"/>
    <property type="project" value="UniProtKB-SubCell"/>
</dbReference>
<name>A0A1I6MM39_9RHOB</name>
<keyword evidence="4 5" id="KW-0472">Membrane</keyword>
<dbReference type="SUPFAM" id="SSF103473">
    <property type="entry name" value="MFS general substrate transporter"/>
    <property type="match status" value="1"/>
</dbReference>
<accession>A0A1I6MM39</accession>
<evidence type="ECO:0000313" key="7">
    <source>
        <dbReference type="Proteomes" id="UP000198926"/>
    </source>
</evidence>